<evidence type="ECO:0000313" key="3">
    <source>
        <dbReference type="Proteomes" id="UP000013085"/>
    </source>
</evidence>
<protein>
    <recommendedName>
        <fullName evidence="1">Rhodanese domain-containing protein</fullName>
    </recommendedName>
</protein>
<accession>A0A0E2HDZ2</accession>
<sequence>MSKLDSVIMNSKEMQLVTGGDANIPMKAAYKNKESCKSEGAHLLDIHVVKDMTIQEIAEEIFAHAVAYYKGDALRSVPGVGNDVADYLIAHGAEVYIADGGDTWYRKAAYSVIWTFFESF</sequence>
<dbReference type="Proteomes" id="UP000013085">
    <property type="component" value="Unassembled WGS sequence"/>
</dbReference>
<name>A0A0E2HDZ2_9FIRM</name>
<reference evidence="2 3" key="1">
    <citation type="submission" date="2013-01" db="EMBL/GenBank/DDBJ databases">
        <title>The Genome Sequence of Clostridium clostridioforme 90A8.</title>
        <authorList>
            <consortium name="The Broad Institute Genome Sequencing Platform"/>
            <person name="Earl A."/>
            <person name="Ward D."/>
            <person name="Feldgarden M."/>
            <person name="Gevers D."/>
            <person name="Courvalin P."/>
            <person name="Lambert T."/>
            <person name="Walker B."/>
            <person name="Young S.K."/>
            <person name="Zeng Q."/>
            <person name="Gargeya S."/>
            <person name="Fitzgerald M."/>
            <person name="Haas B."/>
            <person name="Abouelleil A."/>
            <person name="Alvarado L."/>
            <person name="Arachchi H.M."/>
            <person name="Berlin A.M."/>
            <person name="Chapman S.B."/>
            <person name="Dewar J."/>
            <person name="Goldberg J."/>
            <person name="Griggs A."/>
            <person name="Gujja S."/>
            <person name="Hansen M."/>
            <person name="Howarth C."/>
            <person name="Imamovic A."/>
            <person name="Larimer J."/>
            <person name="McCowan C."/>
            <person name="Murphy C."/>
            <person name="Neiman D."/>
            <person name="Pearson M."/>
            <person name="Priest M."/>
            <person name="Roberts A."/>
            <person name="Saif S."/>
            <person name="Shea T."/>
            <person name="Sisk P."/>
            <person name="Sykes S."/>
            <person name="Wortman J."/>
            <person name="Nusbaum C."/>
            <person name="Birren B."/>
        </authorList>
    </citation>
    <scope>NUCLEOTIDE SEQUENCE [LARGE SCALE GENOMIC DNA]</scope>
    <source>
        <strain evidence="2 3">90A8</strain>
    </source>
</reference>
<evidence type="ECO:0000259" key="1">
    <source>
        <dbReference type="PROSITE" id="PS50206"/>
    </source>
</evidence>
<feature type="domain" description="Rhodanese" evidence="1">
    <location>
        <begin position="84"/>
        <end position="114"/>
    </location>
</feature>
<dbReference type="HOGENOM" id="CLU_2045604_0_0_9"/>
<dbReference type="RefSeq" id="WP_002595405.1">
    <property type="nucleotide sequence ID" value="NZ_KB851009.1"/>
</dbReference>
<gene>
    <name evidence="2" type="ORF">HMPREF1090_01509</name>
</gene>
<dbReference type="AlphaFoldDB" id="A0A0E2HDZ2"/>
<proteinExistence type="predicted"/>
<dbReference type="PATRIC" id="fig|999408.3.peg.1623"/>
<evidence type="ECO:0000313" key="2">
    <source>
        <dbReference type="EMBL" id="ENZ17959.1"/>
    </source>
</evidence>
<dbReference type="PROSITE" id="PS50206">
    <property type="entry name" value="RHODANESE_3"/>
    <property type="match status" value="1"/>
</dbReference>
<organism evidence="2 3">
    <name type="scientific">[Clostridium] clostridioforme 90A8</name>
    <dbReference type="NCBI Taxonomy" id="999408"/>
    <lineage>
        <taxon>Bacteria</taxon>
        <taxon>Bacillati</taxon>
        <taxon>Bacillota</taxon>
        <taxon>Clostridia</taxon>
        <taxon>Lachnospirales</taxon>
        <taxon>Lachnospiraceae</taxon>
        <taxon>Enterocloster</taxon>
    </lineage>
</organism>
<dbReference type="InterPro" id="IPR001763">
    <property type="entry name" value="Rhodanese-like_dom"/>
</dbReference>
<comment type="caution">
    <text evidence="2">The sequence shown here is derived from an EMBL/GenBank/DDBJ whole genome shotgun (WGS) entry which is preliminary data.</text>
</comment>
<dbReference type="EMBL" id="AGYR01000012">
    <property type="protein sequence ID" value="ENZ17959.1"/>
    <property type="molecule type" value="Genomic_DNA"/>
</dbReference>